<dbReference type="KEGG" id="hbi:HBZC1_09330"/>
<protein>
    <submittedName>
        <fullName evidence="3">Conserved hypothetical integral membrane protein</fullName>
    </submittedName>
</protein>
<feature type="transmembrane region" description="Helical" evidence="2">
    <location>
        <begin position="28"/>
        <end position="45"/>
    </location>
</feature>
<evidence type="ECO:0000256" key="2">
    <source>
        <dbReference type="SAM" id="Phobius"/>
    </source>
</evidence>
<dbReference type="RefSeq" id="WP_013890372.1">
    <property type="nucleotide sequence ID" value="NC_015674.1"/>
</dbReference>
<dbReference type="SMR" id="F8KSY5"/>
<reference evidence="3 4" key="1">
    <citation type="journal article" date="2011" name="J. Bacteriol.">
        <title>Genome sequence of Helicobacter bizzozeronii strain CIII-1, an isolate from human gastric mucosa.</title>
        <authorList>
            <person name="Schott T."/>
            <person name="Rossi M."/>
            <person name="Hanninen M.L."/>
        </authorList>
    </citation>
    <scope>NUCLEOTIDE SEQUENCE [LARGE SCALE GENOMIC DNA]</scope>
    <source>
        <strain evidence="3 4">CIII-1</strain>
    </source>
</reference>
<organism evidence="3 4">
    <name type="scientific">Helicobacter bizzozeronii (strain CIII-1)</name>
    <dbReference type="NCBI Taxonomy" id="1002804"/>
    <lineage>
        <taxon>Bacteria</taxon>
        <taxon>Pseudomonadati</taxon>
        <taxon>Campylobacterota</taxon>
        <taxon>Epsilonproteobacteria</taxon>
        <taxon>Campylobacterales</taxon>
        <taxon>Helicobacteraceae</taxon>
        <taxon>Helicobacter</taxon>
    </lineage>
</organism>
<feature type="region of interest" description="Disordered" evidence="1">
    <location>
        <begin position="68"/>
        <end position="103"/>
    </location>
</feature>
<dbReference type="Proteomes" id="UP000008387">
    <property type="component" value="Chromosome"/>
</dbReference>
<name>F8KSY5_HELBC</name>
<proteinExistence type="predicted"/>
<evidence type="ECO:0000256" key="1">
    <source>
        <dbReference type="SAM" id="MobiDB-lite"/>
    </source>
</evidence>
<keyword evidence="2" id="KW-1133">Transmembrane helix</keyword>
<evidence type="ECO:0000313" key="4">
    <source>
        <dbReference type="Proteomes" id="UP000008387"/>
    </source>
</evidence>
<gene>
    <name evidence="3" type="ordered locus">HBZC1_09330</name>
</gene>
<keyword evidence="2" id="KW-0812">Transmembrane</keyword>
<feature type="compositionally biased region" description="Basic and acidic residues" evidence="1">
    <location>
        <begin position="68"/>
        <end position="80"/>
    </location>
</feature>
<dbReference type="HOGENOM" id="CLU_166743_0_0_7"/>
<accession>F8KSY5</accession>
<keyword evidence="2" id="KW-0472">Membrane</keyword>
<keyword evidence="4" id="KW-1185">Reference proteome</keyword>
<dbReference type="STRING" id="1002804.HBZC1_09330"/>
<dbReference type="AlphaFoldDB" id="F8KSY5"/>
<feature type="transmembrane region" description="Helical" evidence="2">
    <location>
        <begin position="7"/>
        <end position="22"/>
    </location>
</feature>
<dbReference type="EMBL" id="FR871757">
    <property type="protein sequence ID" value="CCB79919.1"/>
    <property type="molecule type" value="Genomic_DNA"/>
</dbReference>
<evidence type="ECO:0000313" key="3">
    <source>
        <dbReference type="EMBL" id="CCB79919.1"/>
    </source>
</evidence>
<sequence length="103" mass="12233">MKTGLKIIFAGIISLSWYLLNGEDSGELSLMIFFFLAFILLAKPISFQSPEKREDYIQQLKRSYERQMDLKNKQKEEKRRLIQATTERSYRKTHQKQNDTSLL</sequence>